<gene>
    <name evidence="2" type="ORF">ACFFF6_01085</name>
</gene>
<dbReference type="EMBL" id="JBHLSV010000001">
    <property type="protein sequence ID" value="MFC0672543.1"/>
    <property type="molecule type" value="Genomic_DNA"/>
</dbReference>
<organism evidence="2 3">
    <name type="scientific">Brachybacterium hainanense</name>
    <dbReference type="NCBI Taxonomy" id="1541174"/>
    <lineage>
        <taxon>Bacteria</taxon>
        <taxon>Bacillati</taxon>
        <taxon>Actinomycetota</taxon>
        <taxon>Actinomycetes</taxon>
        <taxon>Micrococcales</taxon>
        <taxon>Dermabacteraceae</taxon>
        <taxon>Brachybacterium</taxon>
    </lineage>
</organism>
<dbReference type="Pfam" id="PF13302">
    <property type="entry name" value="Acetyltransf_3"/>
    <property type="match status" value="1"/>
</dbReference>
<accession>A0ABV6R6D8</accession>
<proteinExistence type="predicted"/>
<evidence type="ECO:0000313" key="3">
    <source>
        <dbReference type="Proteomes" id="UP001589793"/>
    </source>
</evidence>
<dbReference type="InterPro" id="IPR016181">
    <property type="entry name" value="Acyl_CoA_acyltransferase"/>
</dbReference>
<name>A0ABV6R6D8_9MICO</name>
<keyword evidence="3" id="KW-1185">Reference proteome</keyword>
<dbReference type="InterPro" id="IPR051908">
    <property type="entry name" value="Ribosomal_N-acetyltransferase"/>
</dbReference>
<reference evidence="2 3" key="1">
    <citation type="submission" date="2024-09" db="EMBL/GenBank/DDBJ databases">
        <authorList>
            <person name="Sun Q."/>
            <person name="Mori K."/>
        </authorList>
    </citation>
    <scope>NUCLEOTIDE SEQUENCE [LARGE SCALE GENOMIC DNA]</scope>
    <source>
        <strain evidence="2 3">CICC 10874</strain>
    </source>
</reference>
<dbReference type="GO" id="GO:0016746">
    <property type="term" value="F:acyltransferase activity"/>
    <property type="evidence" value="ECO:0007669"/>
    <property type="project" value="UniProtKB-KW"/>
</dbReference>
<keyword evidence="2" id="KW-0012">Acyltransferase</keyword>
<keyword evidence="2" id="KW-0808">Transferase</keyword>
<dbReference type="RefSeq" id="WP_376977402.1">
    <property type="nucleotide sequence ID" value="NZ_JBHLSV010000001.1"/>
</dbReference>
<dbReference type="SUPFAM" id="SSF55729">
    <property type="entry name" value="Acyl-CoA N-acyltransferases (Nat)"/>
    <property type="match status" value="1"/>
</dbReference>
<dbReference type="PANTHER" id="PTHR43441:SF2">
    <property type="entry name" value="FAMILY ACETYLTRANSFERASE, PUTATIVE (AFU_ORTHOLOGUE AFUA_7G00850)-RELATED"/>
    <property type="match status" value="1"/>
</dbReference>
<dbReference type="PANTHER" id="PTHR43441">
    <property type="entry name" value="RIBOSOMAL-PROTEIN-SERINE ACETYLTRANSFERASE"/>
    <property type="match status" value="1"/>
</dbReference>
<dbReference type="InterPro" id="IPR000182">
    <property type="entry name" value="GNAT_dom"/>
</dbReference>
<dbReference type="Gene3D" id="3.40.630.30">
    <property type="match status" value="1"/>
</dbReference>
<evidence type="ECO:0000259" key="1">
    <source>
        <dbReference type="Pfam" id="PF13302"/>
    </source>
</evidence>
<dbReference type="Proteomes" id="UP001589793">
    <property type="component" value="Unassembled WGS sequence"/>
</dbReference>
<dbReference type="EC" id="2.3.-.-" evidence="2"/>
<evidence type="ECO:0000313" key="2">
    <source>
        <dbReference type="EMBL" id="MFC0672543.1"/>
    </source>
</evidence>
<feature type="domain" description="N-acetyltransferase" evidence="1">
    <location>
        <begin position="21"/>
        <end position="167"/>
    </location>
</feature>
<comment type="caution">
    <text evidence="2">The sequence shown here is derived from an EMBL/GenBank/DDBJ whole genome shotgun (WGS) entry which is preliminary data.</text>
</comment>
<sequence length="221" mass="24466">MSNPLAPLFPPFGLTLRAGDLTLRLLRDEDLPEYAELLTRPIFPDEDADHVFPWYLGDPEARVRNALMFQWTKRAEVAPERWNLTLGIWAQGGLIGSQDVNATDFPRRRVVSSGSWLTLDAHGRGYGKLMRQMILVLAFDHLGALRAESAAVLGNAPSFGVSRACGYEADGTEVVIERDRRLVHQRFSVTPQTVVRPAVPVEVEGLSPELRAMLGAPEPAL</sequence>
<protein>
    <submittedName>
        <fullName evidence="2">GNAT family N-acetyltransferase</fullName>
        <ecNumber evidence="2">2.3.-.-</ecNumber>
    </submittedName>
</protein>